<evidence type="ECO:0000259" key="2">
    <source>
        <dbReference type="Pfam" id="PF13460"/>
    </source>
</evidence>
<dbReference type="EMBL" id="CAXHTA020000008">
    <property type="protein sequence ID" value="CAL5223303.1"/>
    <property type="molecule type" value="Genomic_DNA"/>
</dbReference>
<protein>
    <submittedName>
        <fullName evidence="3">G5794 protein</fullName>
    </submittedName>
</protein>
<dbReference type="PANTHER" id="PTHR47711:SF2">
    <property type="entry name" value="PROTEIN PLASTID TRANSCRIPTIONALLY ACTIVE 16, CHLOROPLASTIC"/>
    <property type="match status" value="1"/>
</dbReference>
<evidence type="ECO:0000313" key="3">
    <source>
        <dbReference type="EMBL" id="CAL5223303.1"/>
    </source>
</evidence>
<feature type="domain" description="NAD(P)-binding" evidence="2">
    <location>
        <begin position="84"/>
        <end position="282"/>
    </location>
</feature>
<reference evidence="3 4" key="1">
    <citation type="submission" date="2024-06" db="EMBL/GenBank/DDBJ databases">
        <authorList>
            <person name="Kraege A."/>
            <person name="Thomma B."/>
        </authorList>
    </citation>
    <scope>NUCLEOTIDE SEQUENCE [LARGE SCALE GENOMIC DNA]</scope>
</reference>
<dbReference type="Pfam" id="PF13460">
    <property type="entry name" value="NAD_binding_10"/>
    <property type="match status" value="1"/>
</dbReference>
<proteinExistence type="predicted"/>
<sequence>MQARSSSTLAGFRVVPAHSTCPPHPYLSPLRLPANRCFVSRSARGAALGSRSRTQLNVSAAAAVAQANPLSLLGSASGDVFVAGATGPLGARITQELLLAGFKVTAGAADIEEAQGLLDFARRFELIRKEQSQKLSLAEVDFSDEDSIAASIPRRGSKVVIALGDTAGRQRIDAKVASRIVEAAQAAGASQLVLVAPSGAGGGGGGFFGGFLGGGGGSSSAVEEEVVNSGIQCVVLRTGTTNVDESSAVQSGVSLGIQGSKPSNASISKSQVAQVVAQALRQADTDVAIEAWADRSAAPRDLAQLMAEVLPLATIEGAEEEEEEEEDDQPEPVAELSSAVDEAASSDAAQEAKRAAGGLFGRAKRTAQEVTGEEEPGEAPKAALGGLFGRAKRTAQEVTGEEEPEEAPKAALGGLFGRAKKAAQDTTGEAQPEKKPAKALGGLFGRAKRATEEAIDEIESEPKPKPFAGLLGGTKKVSVEAQQGAKEAGRRAASGGKRAAREAQSAAQQAAPRRGGLFGRAQPPPEEPVKEGNPLSQLLGGGKKAAKEAEKGGKQVRVSAQAAQKNVKQSAAKLRSTAGKAAASAEPEKKTGPLSWLGIGQDTVYAEDD</sequence>
<evidence type="ECO:0000256" key="1">
    <source>
        <dbReference type="SAM" id="MobiDB-lite"/>
    </source>
</evidence>
<dbReference type="Proteomes" id="UP001497392">
    <property type="component" value="Unassembled WGS sequence"/>
</dbReference>
<dbReference type="PANTHER" id="PTHR47711">
    <property type="entry name" value="PROTEIN PLASTID TRANSCRIPTIONALLY ACTIVE 16, CHLOROPLASTIC"/>
    <property type="match status" value="1"/>
</dbReference>
<feature type="region of interest" description="Disordered" evidence="1">
    <location>
        <begin position="318"/>
        <end position="609"/>
    </location>
</feature>
<feature type="compositionally biased region" description="Acidic residues" evidence="1">
    <location>
        <begin position="318"/>
        <end position="330"/>
    </location>
</feature>
<dbReference type="InterPro" id="IPR036291">
    <property type="entry name" value="NAD(P)-bd_dom_sf"/>
</dbReference>
<feature type="compositionally biased region" description="Low complexity" evidence="1">
    <location>
        <begin position="334"/>
        <end position="349"/>
    </location>
</feature>
<dbReference type="SUPFAM" id="SSF51735">
    <property type="entry name" value="NAD(P)-binding Rossmann-fold domains"/>
    <property type="match status" value="1"/>
</dbReference>
<dbReference type="Gene3D" id="3.40.50.720">
    <property type="entry name" value="NAD(P)-binding Rossmann-like Domain"/>
    <property type="match status" value="1"/>
</dbReference>
<dbReference type="InterPro" id="IPR016040">
    <property type="entry name" value="NAD(P)-bd_dom"/>
</dbReference>
<name>A0ABP1FYM1_9CHLO</name>
<feature type="compositionally biased region" description="Low complexity" evidence="1">
    <location>
        <begin position="491"/>
        <end position="514"/>
    </location>
</feature>
<comment type="caution">
    <text evidence="3">The sequence shown here is derived from an EMBL/GenBank/DDBJ whole genome shotgun (WGS) entry which is preliminary data.</text>
</comment>
<accession>A0ABP1FYM1</accession>
<keyword evidence="4" id="KW-1185">Reference proteome</keyword>
<evidence type="ECO:0000313" key="4">
    <source>
        <dbReference type="Proteomes" id="UP001497392"/>
    </source>
</evidence>
<organism evidence="3 4">
    <name type="scientific">Coccomyxa viridis</name>
    <dbReference type="NCBI Taxonomy" id="1274662"/>
    <lineage>
        <taxon>Eukaryota</taxon>
        <taxon>Viridiplantae</taxon>
        <taxon>Chlorophyta</taxon>
        <taxon>core chlorophytes</taxon>
        <taxon>Trebouxiophyceae</taxon>
        <taxon>Trebouxiophyceae incertae sedis</taxon>
        <taxon>Coccomyxaceae</taxon>
        <taxon>Coccomyxa</taxon>
    </lineage>
</organism>
<gene>
    <name evidence="3" type="primary">g5794</name>
    <name evidence="3" type="ORF">VP750_LOCUS4962</name>
</gene>